<dbReference type="PANTHER" id="PTHR36966:SF1">
    <property type="entry name" value="REP-ASSOCIATED TYROSINE TRANSPOSASE"/>
    <property type="match status" value="1"/>
</dbReference>
<dbReference type="GO" id="GO:0043565">
    <property type="term" value="F:sequence-specific DNA binding"/>
    <property type="evidence" value="ECO:0007669"/>
    <property type="project" value="TreeGrafter"/>
</dbReference>
<dbReference type="AlphaFoldDB" id="A0A1G1Y9F2"/>
<dbReference type="InterPro" id="IPR002686">
    <property type="entry name" value="Transposase_17"/>
</dbReference>
<gene>
    <name evidence="2" type="ORF">A2663_00085</name>
</gene>
<evidence type="ECO:0000313" key="2">
    <source>
        <dbReference type="EMBL" id="OGY48844.1"/>
    </source>
</evidence>
<evidence type="ECO:0000259" key="1">
    <source>
        <dbReference type="SMART" id="SM01321"/>
    </source>
</evidence>
<sequence>MSKKLPKFNDLSYIHFITTNTNNRFPFFKDDELCQILADNIEFYEKKFNLEIYSWVIMPDHLHLLAWWDGDKYPKLTISKIMQGIKGSSARQIIDYLKKKPDGSERRLRTTKDGFLSGSREPLLPTGEPQFSPGSHKRNLKYQIWQPDFYDYNIDSDYKLNEKINYIIENPIRAGLVTDWQNYKWLYLNKDFDG</sequence>
<name>A0A1G1Y9F2_9BACT</name>
<dbReference type="GO" id="GO:0006313">
    <property type="term" value="P:DNA transposition"/>
    <property type="evidence" value="ECO:0007669"/>
    <property type="project" value="InterPro"/>
</dbReference>
<dbReference type="Gene3D" id="3.30.70.1290">
    <property type="entry name" value="Transposase IS200-like"/>
    <property type="match status" value="1"/>
</dbReference>
<feature type="domain" description="Transposase IS200-like" evidence="1">
    <location>
        <begin position="10"/>
        <end position="170"/>
    </location>
</feature>
<accession>A0A1G1Y9F2</accession>
<dbReference type="EMBL" id="MHIF01000009">
    <property type="protein sequence ID" value="OGY48844.1"/>
    <property type="molecule type" value="Genomic_DNA"/>
</dbReference>
<organism evidence="2 3">
    <name type="scientific">Candidatus Buchananbacteria bacterium RIFCSPHIGHO2_01_FULL_46_12</name>
    <dbReference type="NCBI Taxonomy" id="1797536"/>
    <lineage>
        <taxon>Bacteria</taxon>
        <taxon>Candidatus Buchananiibacteriota</taxon>
    </lineage>
</organism>
<dbReference type="InterPro" id="IPR036515">
    <property type="entry name" value="Transposase_17_sf"/>
</dbReference>
<dbReference type="Pfam" id="PF01797">
    <property type="entry name" value="Y1_Tnp"/>
    <property type="match status" value="1"/>
</dbReference>
<dbReference type="SMART" id="SM01321">
    <property type="entry name" value="Y1_Tnp"/>
    <property type="match status" value="1"/>
</dbReference>
<comment type="caution">
    <text evidence="2">The sequence shown here is derived from an EMBL/GenBank/DDBJ whole genome shotgun (WGS) entry which is preliminary data.</text>
</comment>
<evidence type="ECO:0000313" key="3">
    <source>
        <dbReference type="Proteomes" id="UP000178432"/>
    </source>
</evidence>
<reference evidence="2 3" key="1">
    <citation type="journal article" date="2016" name="Nat. Commun.">
        <title>Thousands of microbial genomes shed light on interconnected biogeochemical processes in an aquifer system.</title>
        <authorList>
            <person name="Anantharaman K."/>
            <person name="Brown C.T."/>
            <person name="Hug L.A."/>
            <person name="Sharon I."/>
            <person name="Castelle C.J."/>
            <person name="Probst A.J."/>
            <person name="Thomas B.C."/>
            <person name="Singh A."/>
            <person name="Wilkins M.J."/>
            <person name="Karaoz U."/>
            <person name="Brodie E.L."/>
            <person name="Williams K.H."/>
            <person name="Hubbard S.S."/>
            <person name="Banfield J.F."/>
        </authorList>
    </citation>
    <scope>NUCLEOTIDE SEQUENCE [LARGE SCALE GENOMIC DNA]</scope>
</reference>
<dbReference type="GO" id="GO:0004803">
    <property type="term" value="F:transposase activity"/>
    <property type="evidence" value="ECO:0007669"/>
    <property type="project" value="InterPro"/>
</dbReference>
<proteinExistence type="predicted"/>
<dbReference type="NCBIfam" id="NF047646">
    <property type="entry name" value="REP_Tyr_transpos"/>
    <property type="match status" value="1"/>
</dbReference>
<dbReference type="SUPFAM" id="SSF143422">
    <property type="entry name" value="Transposase IS200-like"/>
    <property type="match status" value="1"/>
</dbReference>
<dbReference type="Proteomes" id="UP000178432">
    <property type="component" value="Unassembled WGS sequence"/>
</dbReference>
<protein>
    <recommendedName>
        <fullName evidence="1">Transposase IS200-like domain-containing protein</fullName>
    </recommendedName>
</protein>
<dbReference type="PANTHER" id="PTHR36966">
    <property type="entry name" value="REP-ASSOCIATED TYROSINE TRANSPOSASE"/>
    <property type="match status" value="1"/>
</dbReference>
<dbReference type="InterPro" id="IPR052715">
    <property type="entry name" value="RAYT_transposase"/>
</dbReference>